<dbReference type="EMBL" id="VMSO01000020">
    <property type="protein sequence ID" value="KAA8500645.1"/>
    <property type="molecule type" value="Genomic_DNA"/>
</dbReference>
<comment type="caution">
    <text evidence="2">The sequence shown here is derived from an EMBL/GenBank/DDBJ whole genome shotgun (WGS) entry which is preliminary data.</text>
</comment>
<proteinExistence type="predicted"/>
<evidence type="ECO:0000313" key="2">
    <source>
        <dbReference type="EMBL" id="KAA8500645.1"/>
    </source>
</evidence>
<dbReference type="Pfam" id="PF18843">
    <property type="entry name" value="LPD28"/>
    <property type="match status" value="1"/>
</dbReference>
<dbReference type="InterPro" id="IPR040809">
    <property type="entry name" value="LPD28"/>
</dbReference>
<dbReference type="Proteomes" id="UP000322025">
    <property type="component" value="Unassembled WGS sequence"/>
</dbReference>
<organism evidence="2 3">
    <name type="scientific">Mediterraneibacter catenae</name>
    <dbReference type="NCBI Taxonomy" id="2594882"/>
    <lineage>
        <taxon>Bacteria</taxon>
        <taxon>Bacillati</taxon>
        <taxon>Bacillota</taxon>
        <taxon>Clostridia</taxon>
        <taxon>Lachnospirales</taxon>
        <taxon>Lachnospiraceae</taxon>
        <taxon>Mediterraneibacter</taxon>
    </lineage>
</organism>
<sequence>MHRTCYSLPRSRMCPFREGIRKKPAPSLSVIVALDRDLMDRLLCSYGNEEKTQDTGRSFSRLSNTVETMDALSAEYCSLEILGSPAVYTRSRIMEDTVPKAFHQYELSGGFDSGEIYFELSANADIGFMGTILCGEPLSLNEEGKLLLMDADLDWDGRSITLTEFFRYGM</sequence>
<evidence type="ECO:0000313" key="3">
    <source>
        <dbReference type="Proteomes" id="UP000322025"/>
    </source>
</evidence>
<evidence type="ECO:0000259" key="1">
    <source>
        <dbReference type="Pfam" id="PF18843"/>
    </source>
</evidence>
<dbReference type="RefSeq" id="WP_150311368.1">
    <property type="nucleotide sequence ID" value="NZ_VMSO01000020.1"/>
</dbReference>
<accession>A0A5M9I0E4</accession>
<gene>
    <name evidence="2" type="ORF">FNY66_12555</name>
</gene>
<keyword evidence="3" id="KW-1185">Reference proteome</keyword>
<dbReference type="OrthoDB" id="2594680at2"/>
<reference evidence="2" key="1">
    <citation type="submission" date="2019-07" db="EMBL/GenBank/DDBJ databases">
        <authorList>
            <person name="Wongkuna S."/>
            <person name="Scaria J."/>
        </authorList>
    </citation>
    <scope>NUCLEOTIDE SEQUENCE [LARGE SCALE GENOMIC DNA]</scope>
    <source>
        <strain evidence="2">SW178</strain>
    </source>
</reference>
<protein>
    <recommendedName>
        <fullName evidence="1">Large polyvalent protein associated domain-containing protein</fullName>
    </recommendedName>
</protein>
<dbReference type="AlphaFoldDB" id="A0A5M9I0E4"/>
<name>A0A5M9I0E4_9FIRM</name>
<feature type="domain" description="Large polyvalent protein associated" evidence="1">
    <location>
        <begin position="76"/>
        <end position="166"/>
    </location>
</feature>